<dbReference type="Proteomes" id="UP000001933">
    <property type="component" value="Chromosome"/>
</dbReference>
<feature type="transmembrane region" description="Helical" evidence="1">
    <location>
        <begin position="298"/>
        <end position="322"/>
    </location>
</feature>
<proteinExistence type="predicted"/>
<feature type="transmembrane region" description="Helical" evidence="1">
    <location>
        <begin position="82"/>
        <end position="103"/>
    </location>
</feature>
<keyword evidence="1" id="KW-0812">Transmembrane</keyword>
<dbReference type="Pfam" id="PF05552">
    <property type="entry name" value="MS_channel_1st_1"/>
    <property type="match status" value="4"/>
</dbReference>
<reference evidence="2 3" key="1">
    <citation type="journal article" date="2007" name="Proc. Natl. Acad. Sci. U.S.A.">
        <title>The genome of Syntrophus aciditrophicus: life at the thermodynamic limit of microbial growth.</title>
        <authorList>
            <person name="McInerney M.J."/>
            <person name="Rohlin L."/>
            <person name="Mouttaki H."/>
            <person name="Kim U."/>
            <person name="Krupp R.S."/>
            <person name="Rios-Hernandez L."/>
            <person name="Sieber J."/>
            <person name="Struchtemeyer C.G."/>
            <person name="Bhattacharyya A."/>
            <person name="Campbell J.W."/>
            <person name="Gunsalus R.P."/>
        </authorList>
    </citation>
    <scope>NUCLEOTIDE SEQUENCE [LARGE SCALE GENOMIC DNA]</scope>
    <source>
        <strain evidence="2 3">SB</strain>
    </source>
</reference>
<dbReference type="KEGG" id="sat:SYN_02631"/>
<feature type="transmembrane region" description="Helical" evidence="1">
    <location>
        <begin position="21"/>
        <end position="47"/>
    </location>
</feature>
<keyword evidence="1" id="KW-1133">Transmembrane helix</keyword>
<dbReference type="STRING" id="56780.SYN_02631"/>
<feature type="transmembrane region" description="Helical" evidence="1">
    <location>
        <begin position="430"/>
        <end position="453"/>
    </location>
</feature>
<organism evidence="2 3">
    <name type="scientific">Syntrophus aciditrophicus (strain SB)</name>
    <dbReference type="NCBI Taxonomy" id="56780"/>
    <lineage>
        <taxon>Bacteria</taxon>
        <taxon>Pseudomonadati</taxon>
        <taxon>Thermodesulfobacteriota</taxon>
        <taxon>Syntrophia</taxon>
        <taxon>Syntrophales</taxon>
        <taxon>Syntrophaceae</taxon>
        <taxon>Syntrophus</taxon>
    </lineage>
</organism>
<evidence type="ECO:0000256" key="1">
    <source>
        <dbReference type="SAM" id="Phobius"/>
    </source>
</evidence>
<feature type="transmembrane region" description="Helical" evidence="1">
    <location>
        <begin position="206"/>
        <end position="227"/>
    </location>
</feature>
<feature type="transmembrane region" description="Helical" evidence="1">
    <location>
        <begin position="173"/>
        <end position="194"/>
    </location>
</feature>
<dbReference type="EMBL" id="CP000252">
    <property type="protein sequence ID" value="ABC78693.1"/>
    <property type="molecule type" value="Genomic_DNA"/>
</dbReference>
<accession>Q2LX81</accession>
<sequence length="502" mass="53932">MKEAAMDIQGMFEQIIQSLGNYVPNILGALAILIVGWLLALIVSAAVRGILKRTDFDNRIAGKIFGDQAVKTMNLEVVVAKVFYYIIMLFVLLAFFQTLKLTIVTEPINNLLNRLFAYIPQFIGAVVLLLIAWILASMVRLASVKILQTARLDERLGAAEEGRRSFAKTLGDALYWLIFLLFLPAILDALMLSGLLQPVQAMLDKLLGFLPNILAGAVIILVGWFAARLVKRIVTNLLAVTGIDRLSERLGMDTVLGEQRLSGVLGWIVYALIILPVAIAALNALALDALTRPASDMLNLILSAIPNIFAAAIVIIIAYAVGNMAATLITNILVKIGFNRILPLIGIGKEPEKGQRTPAQVVGTIVLAAVMIFAAMEAANLLGFEMMGTLVSGFLVFAGQILLGLVIIAIGMYVANLVAELIRSSGVMHARFLALVARIAILLLAGAMGLARMGLADEIISLAFGLLFGSIMVAAAIAFGIGGRDFAARQLDSWSKALQKEK</sequence>
<dbReference type="AlphaFoldDB" id="Q2LX81"/>
<dbReference type="PANTHER" id="PTHR30221">
    <property type="entry name" value="SMALL-CONDUCTANCE MECHANOSENSITIVE CHANNEL"/>
    <property type="match status" value="1"/>
</dbReference>
<feature type="transmembrane region" description="Helical" evidence="1">
    <location>
        <begin position="359"/>
        <end position="382"/>
    </location>
</feature>
<keyword evidence="3" id="KW-1185">Reference proteome</keyword>
<evidence type="ECO:0000313" key="3">
    <source>
        <dbReference type="Proteomes" id="UP000001933"/>
    </source>
</evidence>
<dbReference type="InterPro" id="IPR045275">
    <property type="entry name" value="MscS_archaea/bacteria_type"/>
</dbReference>
<gene>
    <name evidence="2" type="ORF">SYN_02631</name>
</gene>
<dbReference type="Gene3D" id="1.10.287.1260">
    <property type="match status" value="2"/>
</dbReference>
<dbReference type="eggNOG" id="COG0668">
    <property type="taxonomic scope" value="Bacteria"/>
</dbReference>
<dbReference type="NCBIfam" id="NF033912">
    <property type="entry name" value="msc"/>
    <property type="match status" value="1"/>
</dbReference>
<feature type="transmembrane region" description="Helical" evidence="1">
    <location>
        <begin position="459"/>
        <end position="481"/>
    </location>
</feature>
<feature type="transmembrane region" description="Helical" evidence="1">
    <location>
        <begin position="394"/>
        <end position="418"/>
    </location>
</feature>
<dbReference type="GO" id="GO:0008381">
    <property type="term" value="F:mechanosensitive monoatomic ion channel activity"/>
    <property type="evidence" value="ECO:0007669"/>
    <property type="project" value="InterPro"/>
</dbReference>
<dbReference type="InParanoid" id="Q2LX81"/>
<protein>
    <submittedName>
        <fullName evidence="2">Hypothetical membrane protein</fullName>
    </submittedName>
</protein>
<keyword evidence="1" id="KW-0472">Membrane</keyword>
<dbReference type="HOGENOM" id="CLU_035789_1_0_7"/>
<dbReference type="PANTHER" id="PTHR30221:SF1">
    <property type="entry name" value="SMALL-CONDUCTANCE MECHANOSENSITIVE CHANNEL"/>
    <property type="match status" value="1"/>
</dbReference>
<evidence type="ECO:0000313" key="2">
    <source>
        <dbReference type="EMBL" id="ABC78693.1"/>
    </source>
</evidence>
<name>Q2LX81_SYNAS</name>
<dbReference type="InterPro" id="IPR008910">
    <property type="entry name" value="MSC_TM_helix"/>
</dbReference>
<feature type="transmembrane region" description="Helical" evidence="1">
    <location>
        <begin position="264"/>
        <end position="286"/>
    </location>
</feature>
<feature type="transmembrane region" description="Helical" evidence="1">
    <location>
        <begin position="115"/>
        <end position="136"/>
    </location>
</feature>